<dbReference type="PANTHER" id="PTHR46558:SF4">
    <property type="entry name" value="DNA-BIDING PHAGE PROTEIN"/>
    <property type="match status" value="1"/>
</dbReference>
<protein>
    <recommendedName>
        <fullName evidence="2">HTH cro/C1-type domain-containing protein</fullName>
    </recommendedName>
</protein>
<accession>A0A653IIX0</accession>
<dbReference type="GO" id="GO:0003677">
    <property type="term" value="F:DNA binding"/>
    <property type="evidence" value="ECO:0007669"/>
    <property type="project" value="UniProtKB-KW"/>
</dbReference>
<dbReference type="SMART" id="SM00530">
    <property type="entry name" value="HTH_XRE"/>
    <property type="match status" value="1"/>
</dbReference>
<evidence type="ECO:0000313" key="4">
    <source>
        <dbReference type="Proteomes" id="UP000439752"/>
    </source>
</evidence>
<dbReference type="AlphaFoldDB" id="A0A653IIX0"/>
<dbReference type="PROSITE" id="PS50943">
    <property type="entry name" value="HTH_CROC1"/>
    <property type="match status" value="1"/>
</dbReference>
<keyword evidence="1" id="KW-0238">DNA-binding</keyword>
<keyword evidence="4" id="KW-1185">Reference proteome</keyword>
<dbReference type="InterPro" id="IPR010982">
    <property type="entry name" value="Lambda_DNA-bd_dom_sf"/>
</dbReference>
<evidence type="ECO:0000313" key="3">
    <source>
        <dbReference type="EMBL" id="VWX38759.1"/>
    </source>
</evidence>
<feature type="domain" description="HTH cro/C1-type" evidence="2">
    <location>
        <begin position="5"/>
        <end position="59"/>
    </location>
</feature>
<dbReference type="CDD" id="cd00093">
    <property type="entry name" value="HTH_XRE"/>
    <property type="match status" value="1"/>
</dbReference>
<dbReference type="InterPro" id="IPR001387">
    <property type="entry name" value="Cro/C1-type_HTH"/>
</dbReference>
<dbReference type="Gene3D" id="1.10.260.40">
    <property type="entry name" value="lambda repressor-like DNA-binding domains"/>
    <property type="match status" value="1"/>
</dbReference>
<organism evidence="3 4">
    <name type="scientific">Exiguobacterium oxidotolerans</name>
    <dbReference type="NCBI Taxonomy" id="223958"/>
    <lineage>
        <taxon>Bacteria</taxon>
        <taxon>Bacillati</taxon>
        <taxon>Bacillota</taxon>
        <taxon>Bacilli</taxon>
        <taxon>Bacillales</taxon>
        <taxon>Bacillales Family XII. Incertae Sedis</taxon>
        <taxon>Exiguobacterium</taxon>
    </lineage>
</organism>
<dbReference type="SUPFAM" id="SSF47413">
    <property type="entry name" value="lambda repressor-like DNA-binding domains"/>
    <property type="match status" value="1"/>
</dbReference>
<dbReference type="Pfam" id="PF01381">
    <property type="entry name" value="HTH_3"/>
    <property type="match status" value="1"/>
</dbReference>
<dbReference type="PANTHER" id="PTHR46558">
    <property type="entry name" value="TRACRIPTIONAL REGULATORY PROTEIN-RELATED-RELATED"/>
    <property type="match status" value="1"/>
</dbReference>
<dbReference type="Proteomes" id="UP000439752">
    <property type="component" value="Unassembled WGS sequence"/>
</dbReference>
<evidence type="ECO:0000256" key="1">
    <source>
        <dbReference type="ARBA" id="ARBA00023125"/>
    </source>
</evidence>
<name>A0A653IIX0_9BACL</name>
<reference evidence="3 4" key="1">
    <citation type="submission" date="2019-10" db="EMBL/GenBank/DDBJ databases">
        <authorList>
            <person name="Karimi E."/>
        </authorList>
    </citation>
    <scope>NUCLEOTIDE SEQUENCE [LARGE SCALE GENOMIC DNA]</scope>
    <source>
        <strain evidence="3">Exiguobacterium sp. 9Y</strain>
    </source>
</reference>
<dbReference type="EMBL" id="CABWKQ010000058">
    <property type="protein sequence ID" value="VWX38759.1"/>
    <property type="molecule type" value="Genomic_DNA"/>
</dbReference>
<dbReference type="RefSeq" id="WP_029333549.1">
    <property type="nucleotide sequence ID" value="NZ_LR732308.1"/>
</dbReference>
<evidence type="ECO:0000259" key="2">
    <source>
        <dbReference type="PROSITE" id="PS50943"/>
    </source>
</evidence>
<sequence>MKNKVKLLREERRWSQGELANALGVSRQTVISIEKERYNPSLALAFSIASLFDCPIEAIFVPEPKKKGDGLL</sequence>
<proteinExistence type="predicted"/>
<gene>
    <name evidence="3" type="ORF">EXIGUO9Y_80087</name>
</gene>